<name>A0A2U7UD21_9VIRU</name>
<dbReference type="GeneID" id="36843081"/>
<evidence type="ECO:0000256" key="1">
    <source>
        <dbReference type="SAM" id="MobiDB-lite"/>
    </source>
</evidence>
<dbReference type="EMBL" id="MG011690">
    <property type="protein sequence ID" value="AVK76368.1"/>
    <property type="molecule type" value="Genomic_DNA"/>
</dbReference>
<organism evidence="2">
    <name type="scientific">Pandoravirus neocaledonia</name>
    <dbReference type="NCBI Taxonomy" id="2107708"/>
    <lineage>
        <taxon>Viruses</taxon>
        <taxon>Pandoravirus</taxon>
    </lineage>
</organism>
<reference evidence="2" key="1">
    <citation type="journal article" date="2018" name="Nat. Commun.">
        <title>Diversity and evolution of the emerging Pandoraviridae family.</title>
        <authorList>
            <person name="Legendre M."/>
            <person name="Fabre E."/>
            <person name="Poirot O."/>
            <person name="Jeudy S."/>
            <person name="Lartigue A."/>
            <person name="Alempic J.M."/>
            <person name="Beucher L."/>
            <person name="Philippe N."/>
            <person name="Bertaux L."/>
            <person name="Christo-Foroux E."/>
            <person name="Labadie K."/>
            <person name="Coute Y."/>
            <person name="Abergel C."/>
            <person name="Claverie J.M."/>
        </authorList>
    </citation>
    <scope>NUCLEOTIDE SEQUENCE [LARGE SCALE GENOMIC DNA]</scope>
    <source>
        <strain evidence="2">Neocaledonia</strain>
    </source>
</reference>
<accession>A0A2U7UD21</accession>
<evidence type="ECO:0000313" key="2">
    <source>
        <dbReference type="EMBL" id="AVK76368.1"/>
    </source>
</evidence>
<dbReference type="KEGG" id="vg:36843081"/>
<dbReference type="RefSeq" id="YP_009482371.1">
    <property type="nucleotide sequence ID" value="NC_037666.1"/>
</dbReference>
<gene>
    <name evidence="2" type="ORF">pneo_cds_761</name>
</gene>
<feature type="region of interest" description="Disordered" evidence="1">
    <location>
        <begin position="46"/>
        <end position="69"/>
    </location>
</feature>
<sequence length="69" mass="7865">MRRTDLPRSPPRIVDWGDITREVLSTTPRPFLVRFPGGTLASHPFKRRFAPDRSGGSGRIDWSTEDDAR</sequence>
<proteinExistence type="predicted"/>
<dbReference type="Proteomes" id="UP000249287">
    <property type="component" value="Segment"/>
</dbReference>
<protein>
    <submittedName>
        <fullName evidence="2">Uncharacterized protein</fullName>
    </submittedName>
</protein>